<keyword evidence="3" id="KW-0119">Carbohydrate metabolism</keyword>
<dbReference type="SMART" id="SM00633">
    <property type="entry name" value="Glyco_10"/>
    <property type="match status" value="1"/>
</dbReference>
<dbReference type="AlphaFoldDB" id="R7UG49"/>
<dbReference type="Gene3D" id="3.20.20.80">
    <property type="entry name" value="Glycosidases"/>
    <property type="match status" value="1"/>
</dbReference>
<dbReference type="InterPro" id="IPR044846">
    <property type="entry name" value="GH10"/>
</dbReference>
<keyword evidence="8" id="KW-1185">Reference proteome</keyword>
<reference evidence="6 8" key="2">
    <citation type="journal article" date="2013" name="Nature">
        <title>Insights into bilaterian evolution from three spiralian genomes.</title>
        <authorList>
            <person name="Simakov O."/>
            <person name="Marletaz F."/>
            <person name="Cho S.J."/>
            <person name="Edsinger-Gonzales E."/>
            <person name="Havlak P."/>
            <person name="Hellsten U."/>
            <person name="Kuo D.H."/>
            <person name="Larsson T."/>
            <person name="Lv J."/>
            <person name="Arendt D."/>
            <person name="Savage R."/>
            <person name="Osoegawa K."/>
            <person name="de Jong P."/>
            <person name="Grimwood J."/>
            <person name="Chapman J.A."/>
            <person name="Shapiro H."/>
            <person name="Aerts A."/>
            <person name="Otillar R.P."/>
            <person name="Terry A.Y."/>
            <person name="Boore J.L."/>
            <person name="Grigoriev I.V."/>
            <person name="Lindberg D.R."/>
            <person name="Seaver E.C."/>
            <person name="Weisblat D.A."/>
            <person name="Putnam N.H."/>
            <person name="Rokhsar D.S."/>
        </authorList>
    </citation>
    <scope>NUCLEOTIDE SEQUENCE</scope>
    <source>
        <strain evidence="6 8">I ESC-2004</strain>
    </source>
</reference>
<name>R7UG49_CAPTE</name>
<dbReference type="EMBL" id="KB301771">
    <property type="protein sequence ID" value="ELU05180.1"/>
    <property type="molecule type" value="Genomic_DNA"/>
</dbReference>
<reference evidence="8" key="1">
    <citation type="submission" date="2012-12" db="EMBL/GenBank/DDBJ databases">
        <authorList>
            <person name="Hellsten U."/>
            <person name="Grimwood J."/>
            <person name="Chapman J.A."/>
            <person name="Shapiro H."/>
            <person name="Aerts A."/>
            <person name="Otillar R.P."/>
            <person name="Terry A.Y."/>
            <person name="Boore J.L."/>
            <person name="Simakov O."/>
            <person name="Marletaz F."/>
            <person name="Cho S.-J."/>
            <person name="Edsinger-Gonzales E."/>
            <person name="Havlak P."/>
            <person name="Kuo D.-H."/>
            <person name="Larsson T."/>
            <person name="Lv J."/>
            <person name="Arendt D."/>
            <person name="Savage R."/>
            <person name="Osoegawa K."/>
            <person name="de Jong P."/>
            <person name="Lindberg D.R."/>
            <person name="Seaver E.C."/>
            <person name="Weisblat D.A."/>
            <person name="Putnam N.H."/>
            <person name="Grigoriev I.V."/>
            <person name="Rokhsar D.S."/>
        </authorList>
    </citation>
    <scope>NUCLEOTIDE SEQUENCE</scope>
    <source>
        <strain evidence="8">I ESC-2004</strain>
    </source>
</reference>
<keyword evidence="4" id="KW-0624">Polysaccharide degradation</keyword>
<evidence type="ECO:0000256" key="4">
    <source>
        <dbReference type="ARBA" id="ARBA00023326"/>
    </source>
</evidence>
<dbReference type="GO" id="GO:0000272">
    <property type="term" value="P:polysaccharide catabolic process"/>
    <property type="evidence" value="ECO:0007669"/>
    <property type="project" value="UniProtKB-KW"/>
</dbReference>
<dbReference type="InterPro" id="IPR017853">
    <property type="entry name" value="GH"/>
</dbReference>
<dbReference type="InterPro" id="IPR001000">
    <property type="entry name" value="GH10_dom"/>
</dbReference>
<proteinExistence type="inferred from homology"/>
<dbReference type="EMBL" id="AMQN01001370">
    <property type="status" value="NOT_ANNOTATED_CDS"/>
    <property type="molecule type" value="Genomic_DNA"/>
</dbReference>
<dbReference type="PRINTS" id="PR00134">
    <property type="entry name" value="GLHYDRLASE10"/>
</dbReference>
<reference evidence="7" key="3">
    <citation type="submission" date="2015-06" db="UniProtKB">
        <authorList>
            <consortium name="EnsemblMetazoa"/>
        </authorList>
    </citation>
    <scope>IDENTIFICATION</scope>
</reference>
<comment type="similarity">
    <text evidence="1">Belongs to the glycosyl hydrolase 10 (cellulase F) family.</text>
</comment>
<dbReference type="OMA" id="KEWNSHH"/>
<keyword evidence="2" id="KW-0378">Hydrolase</keyword>
<dbReference type="PANTHER" id="PTHR31490:SF1">
    <property type="entry name" value="ENDO-1,4-BETA-XYLANASE 1"/>
    <property type="match status" value="1"/>
</dbReference>
<gene>
    <name evidence="6" type="ORF">CAPTEDRAFT_228148</name>
</gene>
<evidence type="ECO:0000313" key="7">
    <source>
        <dbReference type="EnsemblMetazoa" id="CapteP228148"/>
    </source>
</evidence>
<organism evidence="6">
    <name type="scientific">Capitella teleta</name>
    <name type="common">Polychaete worm</name>
    <dbReference type="NCBI Taxonomy" id="283909"/>
    <lineage>
        <taxon>Eukaryota</taxon>
        <taxon>Metazoa</taxon>
        <taxon>Spiralia</taxon>
        <taxon>Lophotrochozoa</taxon>
        <taxon>Annelida</taxon>
        <taxon>Polychaeta</taxon>
        <taxon>Sedentaria</taxon>
        <taxon>Scolecida</taxon>
        <taxon>Capitellidae</taxon>
        <taxon>Capitella</taxon>
    </lineage>
</organism>
<dbReference type="Proteomes" id="UP000014760">
    <property type="component" value="Unassembled WGS sequence"/>
</dbReference>
<sequence length="612" mass="70607">MEILYQLLISDYDRKCLTFHLLPFVKSLLSLLGKYSRLHLLASALYSPMDTTVDLLRAVMGGADPVSLTNRVMDIISGSMYLQPGWFTPDQKVDIDPKYIAKNLTANQQIMVVKKMPLDPNATYYFTCKTRLLENPPDAMWATINTHAVLEIQGGSQRMLHFGKMNHVMKEDDWVEVGGDFITPMDVKTVGILVSIQSENIPLEVSPSTVLLTKLLPNPAWKKEADERIEVLRKGTITINLTNSKKYAHRDLKFKLEQIRSSFPVGSAIGGGAIAGNSALDKKYQKFFFENFNWGTPENDVKWRIMERTEGRPNFKNGDKALDALEKVNCGSRGHCLLWARTRTIPSWLVDKSPEDIKENILRRFSYTAEHFGGRFTHWDVNNEQLHEAWYAEKLKEPRIMSWMFKEFHALVPSTKLFTNDFMVFTNGLMTQSYKQQVRKLLEDSAPVHGVGIQSHFANKARIEVLTKRLAVLSELGLPIWMTEFDVMLDKEEEIVEQMEDALRLCFSHPNIEGIIFWGFWDQKMWRKQSALASGANFELTAAGRLFKRLFFEEWRTNETFSMPEDEEETLTWRTNAFYGNYRLTAYKGNETLWTEEFELEKKHEATVDLDI</sequence>
<feature type="domain" description="GH10" evidence="5">
    <location>
        <begin position="277"/>
        <end position="567"/>
    </location>
</feature>
<dbReference type="Pfam" id="PF00331">
    <property type="entry name" value="Glyco_hydro_10"/>
    <property type="match status" value="1"/>
</dbReference>
<evidence type="ECO:0000313" key="8">
    <source>
        <dbReference type="Proteomes" id="UP000014760"/>
    </source>
</evidence>
<dbReference type="STRING" id="283909.R7UG49"/>
<evidence type="ECO:0000259" key="5">
    <source>
        <dbReference type="PROSITE" id="PS51760"/>
    </source>
</evidence>
<dbReference type="PANTHER" id="PTHR31490">
    <property type="entry name" value="GLYCOSYL HYDROLASE"/>
    <property type="match status" value="1"/>
</dbReference>
<evidence type="ECO:0000256" key="1">
    <source>
        <dbReference type="ARBA" id="ARBA00007495"/>
    </source>
</evidence>
<evidence type="ECO:0000313" key="6">
    <source>
        <dbReference type="EMBL" id="ELU05180.1"/>
    </source>
</evidence>
<dbReference type="EnsemblMetazoa" id="CapteT228148">
    <property type="protein sequence ID" value="CapteP228148"/>
    <property type="gene ID" value="CapteG228148"/>
</dbReference>
<dbReference type="PROSITE" id="PS51760">
    <property type="entry name" value="GH10_2"/>
    <property type="match status" value="1"/>
</dbReference>
<evidence type="ECO:0000256" key="2">
    <source>
        <dbReference type="ARBA" id="ARBA00022801"/>
    </source>
</evidence>
<protein>
    <recommendedName>
        <fullName evidence="5">GH10 domain-containing protein</fullName>
    </recommendedName>
</protein>
<dbReference type="OrthoDB" id="9999337at2759"/>
<dbReference type="GO" id="GO:0031176">
    <property type="term" value="F:endo-1,4-beta-xylanase activity"/>
    <property type="evidence" value="ECO:0007669"/>
    <property type="project" value="UniProtKB-ARBA"/>
</dbReference>
<dbReference type="SUPFAM" id="SSF51445">
    <property type="entry name" value="(Trans)glycosidases"/>
    <property type="match status" value="1"/>
</dbReference>
<evidence type="ECO:0000256" key="3">
    <source>
        <dbReference type="ARBA" id="ARBA00023277"/>
    </source>
</evidence>
<dbReference type="HOGENOM" id="CLU_008797_4_1_1"/>
<accession>R7UG49</accession>